<dbReference type="GO" id="GO:0003677">
    <property type="term" value="F:DNA binding"/>
    <property type="evidence" value="ECO:0007669"/>
    <property type="project" value="UniProtKB-KW"/>
</dbReference>
<keyword evidence="1" id="KW-0805">Transcription regulation</keyword>
<dbReference type="KEGG" id="hspo:JGZ69_21275"/>
<dbReference type="EMBL" id="CP066701">
    <property type="protein sequence ID" value="QQX25199.1"/>
    <property type="molecule type" value="Genomic_DNA"/>
</dbReference>
<dbReference type="GeneID" id="62497642"/>
<dbReference type="SUPFAM" id="SSF100950">
    <property type="entry name" value="NagB/RpiA/CoA transferase-like"/>
    <property type="match status" value="1"/>
</dbReference>
<evidence type="ECO:0000256" key="3">
    <source>
        <dbReference type="ARBA" id="ARBA00023163"/>
    </source>
</evidence>
<dbReference type="InterPro" id="IPR001034">
    <property type="entry name" value="DeoR_HTH"/>
</dbReference>
<dbReference type="OrthoDB" id="9797223at2"/>
<proteinExistence type="predicted"/>
<dbReference type="PRINTS" id="PR00037">
    <property type="entry name" value="HTHLACR"/>
</dbReference>
<dbReference type="GO" id="GO:0003700">
    <property type="term" value="F:DNA-binding transcription factor activity"/>
    <property type="evidence" value="ECO:0007669"/>
    <property type="project" value="InterPro"/>
</dbReference>
<dbReference type="Gene3D" id="1.10.10.10">
    <property type="entry name" value="Winged helix-like DNA-binding domain superfamily/Winged helix DNA-binding domain"/>
    <property type="match status" value="1"/>
</dbReference>
<dbReference type="InterPro" id="IPR036388">
    <property type="entry name" value="WH-like_DNA-bd_sf"/>
</dbReference>
<evidence type="ECO:0000256" key="2">
    <source>
        <dbReference type="ARBA" id="ARBA00023125"/>
    </source>
</evidence>
<evidence type="ECO:0000313" key="7">
    <source>
        <dbReference type="Proteomes" id="UP000075666"/>
    </source>
</evidence>
<reference evidence="5 7" key="1">
    <citation type="submission" date="2016-01" db="EMBL/GenBank/DDBJ databases">
        <title>Genome Sequences of Twelve Sporeforming Bacillus Species Isolated from Foods.</title>
        <authorList>
            <person name="Berendsen E.M."/>
            <person name="Wells-Bennik M.H."/>
            <person name="Krawcyk A.O."/>
            <person name="De Jong A."/>
            <person name="Holsappel S."/>
            <person name="Eijlander R.T."/>
            <person name="Kuipers O.P."/>
        </authorList>
    </citation>
    <scope>NUCLEOTIDE SEQUENCE [LARGE SCALE GENOMIC DNA]</scope>
    <source>
        <strain evidence="5 7">B4102</strain>
    </source>
</reference>
<dbReference type="PANTHER" id="PTHR30363:SF56">
    <property type="entry name" value="TRANSCRIPTIONAL REGULATOR, DEOR FAMILY"/>
    <property type="match status" value="1"/>
</dbReference>
<dbReference type="SMART" id="SM00420">
    <property type="entry name" value="HTH_DEOR"/>
    <property type="match status" value="1"/>
</dbReference>
<evidence type="ECO:0000313" key="5">
    <source>
        <dbReference type="EMBL" id="KYD08232.1"/>
    </source>
</evidence>
<dbReference type="Pfam" id="PF00455">
    <property type="entry name" value="DeoRC"/>
    <property type="match status" value="1"/>
</dbReference>
<evidence type="ECO:0000259" key="4">
    <source>
        <dbReference type="PROSITE" id="PS51000"/>
    </source>
</evidence>
<dbReference type="PROSITE" id="PS51000">
    <property type="entry name" value="HTH_DEOR_2"/>
    <property type="match status" value="1"/>
</dbReference>
<protein>
    <submittedName>
        <fullName evidence="6">DeoR/GlpR transcriptional regulator</fullName>
    </submittedName>
</protein>
<dbReference type="InterPro" id="IPR037171">
    <property type="entry name" value="NagB/RpiA_transferase-like"/>
</dbReference>
<dbReference type="PANTHER" id="PTHR30363">
    <property type="entry name" value="HTH-TYPE TRANSCRIPTIONAL REGULATOR SRLR-RELATED"/>
    <property type="match status" value="1"/>
</dbReference>
<evidence type="ECO:0000256" key="1">
    <source>
        <dbReference type="ARBA" id="ARBA00023015"/>
    </source>
</evidence>
<accession>A0A150L960</accession>
<dbReference type="Pfam" id="PF08220">
    <property type="entry name" value="HTH_DeoR"/>
    <property type="match status" value="1"/>
</dbReference>
<dbReference type="Gene3D" id="3.40.50.1360">
    <property type="match status" value="1"/>
</dbReference>
<dbReference type="RefSeq" id="WP_066230283.1">
    <property type="nucleotide sequence ID" value="NZ_CP066701.1"/>
</dbReference>
<dbReference type="InterPro" id="IPR050313">
    <property type="entry name" value="Carb_Metab_HTH_regulators"/>
</dbReference>
<keyword evidence="2" id="KW-0238">DNA-binding</keyword>
<evidence type="ECO:0000313" key="6">
    <source>
        <dbReference type="EMBL" id="QQX25199.1"/>
    </source>
</evidence>
<gene>
    <name evidence="5" type="ORF">B4102_1314</name>
    <name evidence="6" type="ORF">JGZ69_21275</name>
</gene>
<dbReference type="PATRIC" id="fig|46224.3.peg.2549"/>
<dbReference type="Proteomes" id="UP000595512">
    <property type="component" value="Chromosome"/>
</dbReference>
<dbReference type="Proteomes" id="UP000075666">
    <property type="component" value="Unassembled WGS sequence"/>
</dbReference>
<evidence type="ECO:0000313" key="8">
    <source>
        <dbReference type="Proteomes" id="UP000595512"/>
    </source>
</evidence>
<organism evidence="5 7">
    <name type="scientific">Heyndrickxia sporothermodurans</name>
    <dbReference type="NCBI Taxonomy" id="46224"/>
    <lineage>
        <taxon>Bacteria</taxon>
        <taxon>Bacillati</taxon>
        <taxon>Bacillota</taxon>
        <taxon>Bacilli</taxon>
        <taxon>Bacillales</taxon>
        <taxon>Bacillaceae</taxon>
        <taxon>Heyndrickxia</taxon>
    </lineage>
</organism>
<reference evidence="6 8" key="2">
    <citation type="submission" date="2020-12" db="EMBL/GenBank/DDBJ databases">
        <title>Taxonomic evaluation of the Bacillus sporothermodurans group of bacteria based on whole genome sequences.</title>
        <authorList>
            <person name="Fiedler G."/>
            <person name="Herbstmann A.-D."/>
            <person name="Doll E."/>
            <person name="Wenning M."/>
            <person name="Brinks E."/>
            <person name="Kabisch J."/>
            <person name="Breitenwieser F."/>
            <person name="Lappann M."/>
            <person name="Boehnlein C."/>
            <person name="Franz C."/>
        </authorList>
    </citation>
    <scope>NUCLEOTIDE SEQUENCE [LARGE SCALE GENOMIC DNA]</scope>
    <source>
        <strain evidence="6 8">DSM 10599</strain>
    </source>
</reference>
<dbReference type="InterPro" id="IPR036390">
    <property type="entry name" value="WH_DNA-bd_sf"/>
</dbReference>
<dbReference type="STRING" id="46224.B4102_1314"/>
<dbReference type="InterPro" id="IPR014036">
    <property type="entry name" value="DeoR-like_C"/>
</dbReference>
<keyword evidence="3" id="KW-0804">Transcription</keyword>
<dbReference type="EMBL" id="LQYN01000034">
    <property type="protein sequence ID" value="KYD08232.1"/>
    <property type="molecule type" value="Genomic_DNA"/>
</dbReference>
<dbReference type="InterPro" id="IPR018356">
    <property type="entry name" value="Tscrpt_reg_HTH_DeoR_CS"/>
</dbReference>
<dbReference type="SMART" id="SM01134">
    <property type="entry name" value="DeoRC"/>
    <property type="match status" value="1"/>
</dbReference>
<dbReference type="AlphaFoldDB" id="A0A150L960"/>
<name>A0A150L960_9BACI</name>
<dbReference type="PROSITE" id="PS00894">
    <property type="entry name" value="HTH_DEOR_1"/>
    <property type="match status" value="1"/>
</dbReference>
<sequence length="251" mass="27758">MLTVERHRMIVELLKKKDIVSIQELVDATNTSESTIRRDLIHLEEKKALKRVHGGASRIQRKLDEPNILEKSAKNLSAKNAIAKYSASLIENGDCIYLDAGTTTLQLIQYLDSEMEIVVVTNGVTNLEPLLSKGIRTYVVGGFLKASTSAMIGKVALDSIQSFRFDKCFLGVNGIHPSLGFTTPDPEEAAMKKKALELSKECYVLADRSKIGEIAFSEIADISKASIITNDIDEETKELYNEKTIIKVVTP</sequence>
<dbReference type="SUPFAM" id="SSF46785">
    <property type="entry name" value="Winged helix' DNA-binding domain"/>
    <property type="match status" value="1"/>
</dbReference>
<feature type="domain" description="HTH deoR-type" evidence="4">
    <location>
        <begin position="3"/>
        <end position="58"/>
    </location>
</feature>
<keyword evidence="7" id="KW-1185">Reference proteome</keyword>